<dbReference type="VEuPathDB" id="FungiDB:TRICI_000448"/>
<keyword evidence="1" id="KW-0732">Signal</keyword>
<reference evidence="2" key="1">
    <citation type="journal article" date="2019" name="G3 (Bethesda)">
        <title>Genome Assemblies of Two Rare Opportunistic Yeast Pathogens: Diutina rugosa (syn. Candida rugosa) and Trichomonascus ciferrii (syn. Candida ciferrii).</title>
        <authorList>
            <person name="Mixao V."/>
            <person name="Saus E."/>
            <person name="Hansen A.P."/>
            <person name="Lass-Florl C."/>
            <person name="Gabaldon T."/>
        </authorList>
    </citation>
    <scope>NUCLEOTIDE SEQUENCE</scope>
    <source>
        <strain evidence="2">CBS 4856</strain>
    </source>
</reference>
<feature type="chain" id="PRO_5024860022" evidence="1">
    <location>
        <begin position="19"/>
        <end position="150"/>
    </location>
</feature>
<dbReference type="AlphaFoldDB" id="A0A642VDG5"/>
<evidence type="ECO:0000313" key="3">
    <source>
        <dbReference type="Proteomes" id="UP000761534"/>
    </source>
</evidence>
<sequence length="150" mass="16963">MRLLKLVELLLSAQGGMCTFFIKVLSEDTAVDLKYLYCDSKNPHLAVNALGSQFQIEESFLIIVDTAIPRKVELPLMKVARPQEKASPGFSVDAQNYVLFNGSRDNWLTCKTFNGHFDDAYCVYIENPYQYQQARQYCTPVLLTAVGIPQ</sequence>
<evidence type="ECO:0000313" key="2">
    <source>
        <dbReference type="EMBL" id="KAA8917425.1"/>
    </source>
</evidence>
<evidence type="ECO:0000256" key="1">
    <source>
        <dbReference type="SAM" id="SignalP"/>
    </source>
</evidence>
<protein>
    <submittedName>
        <fullName evidence="2">Uncharacterized protein</fullName>
    </submittedName>
</protein>
<feature type="signal peptide" evidence="1">
    <location>
        <begin position="1"/>
        <end position="18"/>
    </location>
</feature>
<gene>
    <name evidence="2" type="ORF">TRICI_000448</name>
</gene>
<organism evidence="2 3">
    <name type="scientific">Trichomonascus ciferrii</name>
    <dbReference type="NCBI Taxonomy" id="44093"/>
    <lineage>
        <taxon>Eukaryota</taxon>
        <taxon>Fungi</taxon>
        <taxon>Dikarya</taxon>
        <taxon>Ascomycota</taxon>
        <taxon>Saccharomycotina</taxon>
        <taxon>Dipodascomycetes</taxon>
        <taxon>Dipodascales</taxon>
        <taxon>Trichomonascaceae</taxon>
        <taxon>Trichomonascus</taxon>
        <taxon>Trichomonascus ciferrii complex</taxon>
    </lineage>
</organism>
<comment type="caution">
    <text evidence="2">The sequence shown here is derived from an EMBL/GenBank/DDBJ whole genome shotgun (WGS) entry which is preliminary data.</text>
</comment>
<dbReference type="OrthoDB" id="4704396at2759"/>
<keyword evidence="3" id="KW-1185">Reference proteome</keyword>
<dbReference type="Proteomes" id="UP000761534">
    <property type="component" value="Unassembled WGS sequence"/>
</dbReference>
<name>A0A642VDG5_9ASCO</name>
<accession>A0A642VDG5</accession>
<dbReference type="EMBL" id="SWFS01000036">
    <property type="protein sequence ID" value="KAA8917425.1"/>
    <property type="molecule type" value="Genomic_DNA"/>
</dbReference>
<proteinExistence type="predicted"/>